<organism evidence="1 2">
    <name type="scientific">Sistotremastrum suecicum HHB10207 ss-3</name>
    <dbReference type="NCBI Taxonomy" id="1314776"/>
    <lineage>
        <taxon>Eukaryota</taxon>
        <taxon>Fungi</taxon>
        <taxon>Dikarya</taxon>
        <taxon>Basidiomycota</taxon>
        <taxon>Agaricomycotina</taxon>
        <taxon>Agaricomycetes</taxon>
        <taxon>Sistotremastrales</taxon>
        <taxon>Sistotremastraceae</taxon>
        <taxon>Sistotremastrum</taxon>
    </lineage>
</organism>
<dbReference type="EMBL" id="KV428582">
    <property type="protein sequence ID" value="KZT31440.1"/>
    <property type="molecule type" value="Genomic_DNA"/>
</dbReference>
<name>A0A165WR41_9AGAM</name>
<evidence type="ECO:0000313" key="1">
    <source>
        <dbReference type="EMBL" id="KZT31440.1"/>
    </source>
</evidence>
<accession>A0A165WR41</accession>
<protein>
    <submittedName>
        <fullName evidence="1">Uncharacterized protein</fullName>
    </submittedName>
</protein>
<keyword evidence="2" id="KW-1185">Reference proteome</keyword>
<dbReference type="AlphaFoldDB" id="A0A165WR41"/>
<gene>
    <name evidence="1" type="ORF">SISSUDRAFT_1038435</name>
</gene>
<sequence length="221" mass="25544">MPYPDLDRVLRGEVTGPFSCIALGRQIGQIAAVSIQLHFRRHFLEWEDIRDLFRRFNVMFTLPMAQILEDLIRGRVRVEDDTVRMHCYVHHACVGDIVEELVAADQRWELINANAMPLGHHDGWVGGDVRGIWCLAPVGGDPNRSHLTIYGVQHIVHEGPIYQFVQCDCDREDTGIIARMRGRLDWAVDGYRRHLSEGRLLVSDEFYIHMHARRAPRYLLP</sequence>
<reference evidence="1 2" key="1">
    <citation type="journal article" date="2016" name="Mol. Biol. Evol.">
        <title>Comparative Genomics of Early-Diverging Mushroom-Forming Fungi Provides Insights into the Origins of Lignocellulose Decay Capabilities.</title>
        <authorList>
            <person name="Nagy L.G."/>
            <person name="Riley R."/>
            <person name="Tritt A."/>
            <person name="Adam C."/>
            <person name="Daum C."/>
            <person name="Floudas D."/>
            <person name="Sun H."/>
            <person name="Yadav J.S."/>
            <person name="Pangilinan J."/>
            <person name="Larsson K.H."/>
            <person name="Matsuura K."/>
            <person name="Barry K."/>
            <person name="Labutti K."/>
            <person name="Kuo R."/>
            <person name="Ohm R.A."/>
            <person name="Bhattacharya S.S."/>
            <person name="Shirouzu T."/>
            <person name="Yoshinaga Y."/>
            <person name="Martin F.M."/>
            <person name="Grigoriev I.V."/>
            <person name="Hibbett D.S."/>
        </authorList>
    </citation>
    <scope>NUCLEOTIDE SEQUENCE [LARGE SCALE GENOMIC DNA]</scope>
    <source>
        <strain evidence="1 2">HHB10207 ss-3</strain>
    </source>
</reference>
<evidence type="ECO:0000313" key="2">
    <source>
        <dbReference type="Proteomes" id="UP000076798"/>
    </source>
</evidence>
<dbReference type="Proteomes" id="UP000076798">
    <property type="component" value="Unassembled WGS sequence"/>
</dbReference>
<proteinExistence type="predicted"/>